<evidence type="ECO:0000313" key="2">
    <source>
        <dbReference type="Proteomes" id="UP000237000"/>
    </source>
</evidence>
<sequence length="158" mass="17973">FSEMCSLLRLLSRESELGRSPENWFPVKYKWVRNLQFPISVGSSPVRLLSWRLRTIMEVAEQNEEASNVPVKLSFSRTILLTLVDPSSQLTPTQLSLQGSELKFHPQLVLSLTVLFSGESLSMNSTRALFTSSSTEFDPSMMRIIEMRTAQIEILSIF</sequence>
<proteinExistence type="predicted"/>
<dbReference type="OrthoDB" id="10298849at2759"/>
<protein>
    <submittedName>
        <fullName evidence="1">Uncharacterized protein</fullName>
    </submittedName>
</protein>
<dbReference type="Proteomes" id="UP000237000">
    <property type="component" value="Unassembled WGS sequence"/>
</dbReference>
<reference evidence="2" key="1">
    <citation type="submission" date="2016-06" db="EMBL/GenBank/DDBJ databases">
        <title>Parallel loss of symbiosis genes in relatives of nitrogen-fixing non-legume Parasponia.</title>
        <authorList>
            <person name="Van Velzen R."/>
            <person name="Holmer R."/>
            <person name="Bu F."/>
            <person name="Rutten L."/>
            <person name="Van Zeijl A."/>
            <person name="Liu W."/>
            <person name="Santuari L."/>
            <person name="Cao Q."/>
            <person name="Sharma T."/>
            <person name="Shen D."/>
            <person name="Roswanjaya Y."/>
            <person name="Wardhani T."/>
            <person name="Kalhor M.S."/>
            <person name="Jansen J."/>
            <person name="Van den Hoogen J."/>
            <person name="Gungor B."/>
            <person name="Hartog M."/>
            <person name="Hontelez J."/>
            <person name="Verver J."/>
            <person name="Yang W.-C."/>
            <person name="Schijlen E."/>
            <person name="Repin R."/>
            <person name="Schilthuizen M."/>
            <person name="Schranz E."/>
            <person name="Heidstra R."/>
            <person name="Miyata K."/>
            <person name="Fedorova E."/>
            <person name="Kohlen W."/>
            <person name="Bisseling T."/>
            <person name="Smit S."/>
            <person name="Geurts R."/>
        </authorList>
    </citation>
    <scope>NUCLEOTIDE SEQUENCE [LARGE SCALE GENOMIC DNA]</scope>
    <source>
        <strain evidence="2">cv. RG33-2</strain>
    </source>
</reference>
<name>A0A2P5F6D6_TREOI</name>
<keyword evidence="2" id="KW-1185">Reference proteome</keyword>
<dbReference type="AlphaFoldDB" id="A0A2P5F6D6"/>
<evidence type="ECO:0000313" key="1">
    <source>
        <dbReference type="EMBL" id="PON93351.1"/>
    </source>
</evidence>
<dbReference type="EMBL" id="JXTC01000059">
    <property type="protein sequence ID" value="PON93351.1"/>
    <property type="molecule type" value="Genomic_DNA"/>
</dbReference>
<gene>
    <name evidence="1" type="ORF">TorRG33x02_109220</name>
</gene>
<feature type="non-terminal residue" evidence="1">
    <location>
        <position position="1"/>
    </location>
</feature>
<dbReference type="InParanoid" id="A0A2P5F6D6"/>
<comment type="caution">
    <text evidence="1">The sequence shown here is derived from an EMBL/GenBank/DDBJ whole genome shotgun (WGS) entry which is preliminary data.</text>
</comment>
<accession>A0A2P5F6D6</accession>
<organism evidence="1 2">
    <name type="scientific">Trema orientale</name>
    <name type="common">Charcoal tree</name>
    <name type="synonym">Celtis orientalis</name>
    <dbReference type="NCBI Taxonomy" id="63057"/>
    <lineage>
        <taxon>Eukaryota</taxon>
        <taxon>Viridiplantae</taxon>
        <taxon>Streptophyta</taxon>
        <taxon>Embryophyta</taxon>
        <taxon>Tracheophyta</taxon>
        <taxon>Spermatophyta</taxon>
        <taxon>Magnoliopsida</taxon>
        <taxon>eudicotyledons</taxon>
        <taxon>Gunneridae</taxon>
        <taxon>Pentapetalae</taxon>
        <taxon>rosids</taxon>
        <taxon>fabids</taxon>
        <taxon>Rosales</taxon>
        <taxon>Cannabaceae</taxon>
        <taxon>Trema</taxon>
    </lineage>
</organism>